<feature type="region of interest" description="Disordered" evidence="2">
    <location>
        <begin position="1"/>
        <end position="57"/>
    </location>
</feature>
<keyword evidence="3" id="KW-1133">Transmembrane helix</keyword>
<dbReference type="EMBL" id="CAVNYO010000472">
    <property type="protein sequence ID" value="CAK5283707.1"/>
    <property type="molecule type" value="Genomic_DNA"/>
</dbReference>
<evidence type="ECO:0000259" key="4">
    <source>
        <dbReference type="PROSITE" id="PS50850"/>
    </source>
</evidence>
<proteinExistence type="predicted"/>
<dbReference type="GO" id="GO:0016020">
    <property type="term" value="C:membrane"/>
    <property type="evidence" value="ECO:0007669"/>
    <property type="project" value="UniProtKB-SubCell"/>
</dbReference>
<keyword evidence="6" id="KW-1185">Reference proteome</keyword>
<dbReference type="SUPFAM" id="SSF103473">
    <property type="entry name" value="MFS general substrate transporter"/>
    <property type="match status" value="1"/>
</dbReference>
<dbReference type="PANTHER" id="PTHR42910">
    <property type="entry name" value="TRANSPORTER SCO4007-RELATED"/>
    <property type="match status" value="1"/>
</dbReference>
<dbReference type="GO" id="GO:0022857">
    <property type="term" value="F:transmembrane transporter activity"/>
    <property type="evidence" value="ECO:0007669"/>
    <property type="project" value="InterPro"/>
</dbReference>
<organism evidence="5 6">
    <name type="scientific">Mycena citricolor</name>
    <dbReference type="NCBI Taxonomy" id="2018698"/>
    <lineage>
        <taxon>Eukaryota</taxon>
        <taxon>Fungi</taxon>
        <taxon>Dikarya</taxon>
        <taxon>Basidiomycota</taxon>
        <taxon>Agaricomycotina</taxon>
        <taxon>Agaricomycetes</taxon>
        <taxon>Agaricomycetidae</taxon>
        <taxon>Agaricales</taxon>
        <taxon>Marasmiineae</taxon>
        <taxon>Mycenaceae</taxon>
        <taxon>Mycena</taxon>
    </lineage>
</organism>
<dbReference type="InterPro" id="IPR036259">
    <property type="entry name" value="MFS_trans_sf"/>
</dbReference>
<reference evidence="5" key="1">
    <citation type="submission" date="2023-11" db="EMBL/GenBank/DDBJ databases">
        <authorList>
            <person name="De Vega J J."/>
            <person name="De Vega J J."/>
        </authorList>
    </citation>
    <scope>NUCLEOTIDE SEQUENCE</scope>
</reference>
<feature type="domain" description="Major facilitator superfamily (MFS) profile" evidence="4">
    <location>
        <begin position="73"/>
        <end position="462"/>
    </location>
</feature>
<feature type="transmembrane region" description="Helical" evidence="3">
    <location>
        <begin position="116"/>
        <end position="133"/>
    </location>
</feature>
<dbReference type="PANTHER" id="PTHR42910:SF1">
    <property type="entry name" value="MAJOR FACILITATOR SUPERFAMILY (MFS) PROFILE DOMAIN-CONTAINING PROTEIN"/>
    <property type="match status" value="1"/>
</dbReference>
<accession>A0AAD2Q7U1</accession>
<feature type="compositionally biased region" description="Low complexity" evidence="2">
    <location>
        <begin position="9"/>
        <end position="19"/>
    </location>
</feature>
<evidence type="ECO:0000313" key="5">
    <source>
        <dbReference type="EMBL" id="CAK5283707.1"/>
    </source>
</evidence>
<protein>
    <recommendedName>
        <fullName evidence="4">Major facilitator superfamily (MFS) profile domain-containing protein</fullName>
    </recommendedName>
</protein>
<comment type="caution">
    <text evidence="5">The sequence shown here is derived from an EMBL/GenBank/DDBJ whole genome shotgun (WGS) entry which is preliminary data.</text>
</comment>
<feature type="transmembrane region" description="Helical" evidence="3">
    <location>
        <begin position="282"/>
        <end position="308"/>
    </location>
</feature>
<keyword evidence="3" id="KW-0472">Membrane</keyword>
<feature type="transmembrane region" description="Helical" evidence="3">
    <location>
        <begin position="345"/>
        <end position="366"/>
    </location>
</feature>
<dbReference type="InterPro" id="IPR011701">
    <property type="entry name" value="MFS"/>
</dbReference>
<dbReference type="Gene3D" id="1.20.1250.20">
    <property type="entry name" value="MFS general substrate transporter like domains"/>
    <property type="match status" value="1"/>
</dbReference>
<feature type="transmembrane region" description="Helical" evidence="3">
    <location>
        <begin position="320"/>
        <end position="338"/>
    </location>
</feature>
<dbReference type="AlphaFoldDB" id="A0AAD2Q7U1"/>
<gene>
    <name evidence="5" type="ORF">MYCIT1_LOCUS36451</name>
</gene>
<feature type="transmembrane region" description="Helical" evidence="3">
    <location>
        <begin position="372"/>
        <end position="389"/>
    </location>
</feature>
<dbReference type="CDD" id="cd17324">
    <property type="entry name" value="MFS_NepI_like"/>
    <property type="match status" value="1"/>
</dbReference>
<evidence type="ECO:0000256" key="1">
    <source>
        <dbReference type="ARBA" id="ARBA00004141"/>
    </source>
</evidence>
<name>A0AAD2Q7U1_9AGAR</name>
<comment type="subcellular location">
    <subcellularLocation>
        <location evidence="1">Membrane</location>
        <topology evidence="1">Multi-pass membrane protein</topology>
    </subcellularLocation>
</comment>
<evidence type="ECO:0000313" key="6">
    <source>
        <dbReference type="Proteomes" id="UP001295794"/>
    </source>
</evidence>
<sequence length="481" mass="51435">MKRHPFLGSLSPSSSPSSLDIMDDASKPHSLPPPDSLSFPSESKQSTHVHPPKQDFGFLPIPTRLQYAPGKTFGFGLGMNLGLGFVSTFTVANGFYCQPLLIKMAESFGVSYSRVAEVPTLLQAGYAAGVVLIGPLGDITRRRPLILLLVATSVLLTIGLALTHNFPAFEVLSFFLGMTSVTTNILLPLTADLAPPNRRGTALSIVISGLLLGVLIARVLAGIFGQYATWRATYYFAVGVQACALGLCWLIIPDCPPSSGQQQLSYFRILCSMGKLGATEPALIQGCCVNFGTSVAFTSFWVTLTFLLGGPAFGYSTLDIGLFGLIGIVAVMAAPLTGRLIDAFVPWHATLMSVACLCLFFVIQTLAEGRSIAAVVIIAFGLGLFRQIVQASVLTQILSIAPESRSRMNALSTLSVCVGQVVGTAAGTAVYLRYGWRMAGLLSVALCLWQILILLLRGPHCERYTWFGWQGGLGIFKRRVG</sequence>
<dbReference type="PROSITE" id="PS50850">
    <property type="entry name" value="MFS"/>
    <property type="match status" value="1"/>
</dbReference>
<dbReference type="Proteomes" id="UP001295794">
    <property type="component" value="Unassembled WGS sequence"/>
</dbReference>
<evidence type="ECO:0000256" key="2">
    <source>
        <dbReference type="SAM" id="MobiDB-lite"/>
    </source>
</evidence>
<feature type="transmembrane region" description="Helical" evidence="3">
    <location>
        <begin position="234"/>
        <end position="252"/>
    </location>
</feature>
<keyword evidence="3" id="KW-0812">Transmembrane</keyword>
<feature type="transmembrane region" description="Helical" evidence="3">
    <location>
        <begin position="73"/>
        <end position="96"/>
    </location>
</feature>
<feature type="transmembrane region" description="Helical" evidence="3">
    <location>
        <begin position="203"/>
        <end position="228"/>
    </location>
</feature>
<dbReference type="InterPro" id="IPR020846">
    <property type="entry name" value="MFS_dom"/>
</dbReference>
<evidence type="ECO:0000256" key="3">
    <source>
        <dbReference type="SAM" id="Phobius"/>
    </source>
</evidence>
<dbReference type="Pfam" id="PF07690">
    <property type="entry name" value="MFS_1"/>
    <property type="match status" value="1"/>
</dbReference>
<feature type="transmembrane region" description="Helical" evidence="3">
    <location>
        <begin position="438"/>
        <end position="456"/>
    </location>
</feature>
<feature type="transmembrane region" description="Helical" evidence="3">
    <location>
        <begin position="145"/>
        <end position="166"/>
    </location>
</feature>